<evidence type="ECO:0000259" key="8">
    <source>
        <dbReference type="Pfam" id="PF08240"/>
    </source>
</evidence>
<dbReference type="InterPro" id="IPR013154">
    <property type="entry name" value="ADH-like_N"/>
</dbReference>
<dbReference type="InterPro" id="IPR002328">
    <property type="entry name" value="ADH_Zn_CS"/>
</dbReference>
<evidence type="ECO:0000256" key="5">
    <source>
        <dbReference type="ARBA" id="ARBA00023002"/>
    </source>
</evidence>
<evidence type="ECO:0000313" key="10">
    <source>
        <dbReference type="Proteomes" id="UP000605784"/>
    </source>
</evidence>
<dbReference type="EMBL" id="BMOU01000001">
    <property type="protein sequence ID" value="GGN88425.1"/>
    <property type="molecule type" value="Genomic_DNA"/>
</dbReference>
<dbReference type="Gene3D" id="3.40.50.720">
    <property type="entry name" value="NAD(P)-binding Rossmann-like Domain"/>
    <property type="match status" value="1"/>
</dbReference>
<protein>
    <submittedName>
        <fullName evidence="9">Zinc-binding alcohol dehydrogenase</fullName>
    </submittedName>
</protein>
<dbReference type="PANTHER" id="PTHR43161:SF23">
    <property type="entry name" value="(R,R)-BUTANEDIOL DEHYDROGENASE-RELATED"/>
    <property type="match status" value="1"/>
</dbReference>
<organism evidence="9 10">
    <name type="scientific">Haloarcula pellucida</name>
    <dbReference type="NCBI Taxonomy" id="1427151"/>
    <lineage>
        <taxon>Archaea</taxon>
        <taxon>Methanobacteriati</taxon>
        <taxon>Methanobacteriota</taxon>
        <taxon>Stenosarchaea group</taxon>
        <taxon>Halobacteria</taxon>
        <taxon>Halobacteriales</taxon>
        <taxon>Haloarculaceae</taxon>
        <taxon>Haloarcula</taxon>
    </lineage>
</organism>
<gene>
    <name evidence="9" type="ORF">GCM10009030_08120</name>
</gene>
<dbReference type="SUPFAM" id="SSF50129">
    <property type="entry name" value="GroES-like"/>
    <property type="match status" value="1"/>
</dbReference>
<dbReference type="CDD" id="cd08233">
    <property type="entry name" value="butanediol_DH_like"/>
    <property type="match status" value="1"/>
</dbReference>
<feature type="domain" description="Alcohol dehydrogenase-like C-terminal" evidence="7">
    <location>
        <begin position="182"/>
        <end position="312"/>
    </location>
</feature>
<proteinExistence type="inferred from homology"/>
<keyword evidence="10" id="KW-1185">Reference proteome</keyword>
<evidence type="ECO:0000256" key="1">
    <source>
        <dbReference type="ARBA" id="ARBA00001947"/>
    </source>
</evidence>
<reference evidence="9" key="1">
    <citation type="journal article" date="2014" name="Int. J. Syst. Evol. Microbiol.">
        <title>Complete genome sequence of Corynebacterium casei LMG S-19264T (=DSM 44701T), isolated from a smear-ripened cheese.</title>
        <authorList>
            <consortium name="US DOE Joint Genome Institute (JGI-PGF)"/>
            <person name="Walter F."/>
            <person name="Albersmeier A."/>
            <person name="Kalinowski J."/>
            <person name="Ruckert C."/>
        </authorList>
    </citation>
    <scope>NUCLEOTIDE SEQUENCE</scope>
    <source>
        <strain evidence="9">JCM 17820</strain>
    </source>
</reference>
<comment type="caution">
    <text evidence="9">The sequence shown here is derived from an EMBL/GenBank/DDBJ whole genome shotgun (WGS) entry which is preliminary data.</text>
</comment>
<accession>A0A830GIH2</accession>
<keyword evidence="4 6" id="KW-0862">Zinc</keyword>
<evidence type="ECO:0000256" key="6">
    <source>
        <dbReference type="RuleBase" id="RU361277"/>
    </source>
</evidence>
<keyword evidence="3 6" id="KW-0479">Metal-binding</keyword>
<dbReference type="PANTHER" id="PTHR43161">
    <property type="entry name" value="SORBITOL DEHYDROGENASE"/>
    <property type="match status" value="1"/>
</dbReference>
<evidence type="ECO:0000259" key="7">
    <source>
        <dbReference type="Pfam" id="PF00107"/>
    </source>
</evidence>
<feature type="domain" description="Alcohol dehydrogenase-like N-terminal" evidence="8">
    <location>
        <begin position="23"/>
        <end position="143"/>
    </location>
</feature>
<sequence>MKAAVYYGPGDVRVEDVPTDDVGPDDVRIDVAWCGICGTDLHEYLGGPIFTPAAPHPRTGESLPVTIGHEFSGVVSEVGEDVTRLSEGARVVVEPNIPCHDCYYCEEGHHNRCENAAAIGLQTDTGGFAENVVVPEPQVHELPGDVSLKDGALVEPLAVGLHAVRRANLRPGDTAAVFGAGPIGLTAVHAALDAGVKRLFVSEPQDGRRAIADRLGADVTIDPTTADPVERIRAETAGGVDHAFEYAGVDPSFNAALRSTRRGGVVTVGAVFEETTETDLKEVVTTERTVQGSQTYAYPPLSHRGEFDAVIRSLAAGDVDTDAFVSATIDLDDIVPAGFDAITDESTDLVKVLVEP</sequence>
<evidence type="ECO:0000256" key="2">
    <source>
        <dbReference type="ARBA" id="ARBA00008072"/>
    </source>
</evidence>
<dbReference type="GO" id="GO:0000721">
    <property type="term" value="F:(R,R)-butanediol dehydrogenase activity"/>
    <property type="evidence" value="ECO:0007669"/>
    <property type="project" value="TreeGrafter"/>
</dbReference>
<dbReference type="RefSeq" id="WP_188994783.1">
    <property type="nucleotide sequence ID" value="NZ_BMOU01000001.1"/>
</dbReference>
<dbReference type="Proteomes" id="UP000605784">
    <property type="component" value="Unassembled WGS sequence"/>
</dbReference>
<dbReference type="Pfam" id="PF08240">
    <property type="entry name" value="ADH_N"/>
    <property type="match status" value="1"/>
</dbReference>
<dbReference type="GO" id="GO:0005737">
    <property type="term" value="C:cytoplasm"/>
    <property type="evidence" value="ECO:0007669"/>
    <property type="project" value="TreeGrafter"/>
</dbReference>
<dbReference type="GO" id="GO:0043168">
    <property type="term" value="F:anion binding"/>
    <property type="evidence" value="ECO:0007669"/>
    <property type="project" value="UniProtKB-ARBA"/>
</dbReference>
<name>A0A830GIH2_9EURY</name>
<dbReference type="Pfam" id="PF00107">
    <property type="entry name" value="ADH_zinc_N"/>
    <property type="match status" value="1"/>
</dbReference>
<dbReference type="GO" id="GO:0008270">
    <property type="term" value="F:zinc ion binding"/>
    <property type="evidence" value="ECO:0007669"/>
    <property type="project" value="InterPro"/>
</dbReference>
<comment type="similarity">
    <text evidence="2 6">Belongs to the zinc-containing alcohol dehydrogenase family.</text>
</comment>
<dbReference type="GO" id="GO:0034079">
    <property type="term" value="P:butanediol biosynthetic process"/>
    <property type="evidence" value="ECO:0007669"/>
    <property type="project" value="TreeGrafter"/>
</dbReference>
<dbReference type="SUPFAM" id="SSF51735">
    <property type="entry name" value="NAD(P)-binding Rossmann-fold domains"/>
    <property type="match status" value="1"/>
</dbReference>
<keyword evidence="5" id="KW-0560">Oxidoreductase</keyword>
<reference evidence="9" key="2">
    <citation type="submission" date="2020-09" db="EMBL/GenBank/DDBJ databases">
        <authorList>
            <person name="Sun Q."/>
            <person name="Ohkuma M."/>
        </authorList>
    </citation>
    <scope>NUCLEOTIDE SEQUENCE</scope>
    <source>
        <strain evidence="9">JCM 17820</strain>
    </source>
</reference>
<dbReference type="GO" id="GO:0030554">
    <property type="term" value="F:adenyl nucleotide binding"/>
    <property type="evidence" value="ECO:0007669"/>
    <property type="project" value="UniProtKB-ARBA"/>
</dbReference>
<dbReference type="PROSITE" id="PS00059">
    <property type="entry name" value="ADH_ZINC"/>
    <property type="match status" value="1"/>
</dbReference>
<dbReference type="InterPro" id="IPR036291">
    <property type="entry name" value="NAD(P)-bd_dom_sf"/>
</dbReference>
<dbReference type="AlphaFoldDB" id="A0A830GIH2"/>
<evidence type="ECO:0000313" key="9">
    <source>
        <dbReference type="EMBL" id="GGN88425.1"/>
    </source>
</evidence>
<evidence type="ECO:0000256" key="3">
    <source>
        <dbReference type="ARBA" id="ARBA00022723"/>
    </source>
</evidence>
<dbReference type="InterPro" id="IPR011032">
    <property type="entry name" value="GroES-like_sf"/>
</dbReference>
<dbReference type="Gene3D" id="3.90.180.10">
    <property type="entry name" value="Medium-chain alcohol dehydrogenases, catalytic domain"/>
    <property type="match status" value="1"/>
</dbReference>
<evidence type="ECO:0000256" key="4">
    <source>
        <dbReference type="ARBA" id="ARBA00022833"/>
    </source>
</evidence>
<dbReference type="InterPro" id="IPR013149">
    <property type="entry name" value="ADH-like_C"/>
</dbReference>
<comment type="cofactor">
    <cofactor evidence="1 6">
        <name>Zn(2+)</name>
        <dbReference type="ChEBI" id="CHEBI:29105"/>
    </cofactor>
</comment>